<dbReference type="InterPro" id="IPR029044">
    <property type="entry name" value="Nucleotide-diphossugar_trans"/>
</dbReference>
<dbReference type="PANTHER" id="PTHR43867:SF5">
    <property type="entry name" value="GLUCANS BIOSYNTHESIS GLUCOSYLTRANSFERASE H"/>
    <property type="match status" value="1"/>
</dbReference>
<keyword evidence="7 15" id="KW-0328">Glycosyltransferase</keyword>
<feature type="transmembrane region" description="Helical" evidence="13">
    <location>
        <begin position="510"/>
        <end position="531"/>
    </location>
</feature>
<evidence type="ECO:0000259" key="14">
    <source>
        <dbReference type="Pfam" id="PF13632"/>
    </source>
</evidence>
<evidence type="ECO:0000313" key="15">
    <source>
        <dbReference type="EMBL" id="XBY46003.1"/>
    </source>
</evidence>
<comment type="similarity">
    <text evidence="3">Belongs to the glycosyltransferase 2 family. OpgH subfamily.</text>
</comment>
<keyword evidence="8 15" id="KW-0808">Transferase</keyword>
<dbReference type="NCBIfam" id="NF003958">
    <property type="entry name" value="PRK05454.2-1"/>
    <property type="match status" value="1"/>
</dbReference>
<keyword evidence="5" id="KW-1003">Cell membrane</keyword>
<comment type="pathway">
    <text evidence="2">Glycan metabolism; osmoregulated periplasmic glucan (OPG) biosynthesis.</text>
</comment>
<evidence type="ECO:0000256" key="7">
    <source>
        <dbReference type="ARBA" id="ARBA00022676"/>
    </source>
</evidence>
<dbReference type="Gene3D" id="3.90.550.10">
    <property type="entry name" value="Spore Coat Polysaccharide Biosynthesis Protein SpsA, Chain A"/>
    <property type="match status" value="1"/>
</dbReference>
<feature type="region of interest" description="Disordered" evidence="12">
    <location>
        <begin position="603"/>
        <end position="624"/>
    </location>
</feature>
<dbReference type="Pfam" id="PF13632">
    <property type="entry name" value="Glyco_trans_2_3"/>
    <property type="match status" value="1"/>
</dbReference>
<evidence type="ECO:0000256" key="2">
    <source>
        <dbReference type="ARBA" id="ARBA00005001"/>
    </source>
</evidence>
<evidence type="ECO:0000256" key="10">
    <source>
        <dbReference type="ARBA" id="ARBA00022989"/>
    </source>
</evidence>
<reference evidence="15" key="1">
    <citation type="submission" date="2024-06" db="EMBL/GenBank/DDBJ databases">
        <title>Methylostella associata gen. nov., sp. nov., a novel Ancalomicrobiaceae-affiliated facultatively methylotrophic bacteria that feed on methanotrophs of the genus Methylococcus.</title>
        <authorList>
            <person name="Saltykova V."/>
            <person name="Danilova O.V."/>
            <person name="Oshkin I.Y."/>
            <person name="Belova S.E."/>
            <person name="Pimenov N.V."/>
            <person name="Dedysh S.N."/>
        </authorList>
    </citation>
    <scope>NUCLEOTIDE SEQUENCE</scope>
    <source>
        <strain evidence="15">S20</strain>
    </source>
</reference>
<evidence type="ECO:0000256" key="6">
    <source>
        <dbReference type="ARBA" id="ARBA00022519"/>
    </source>
</evidence>
<feature type="transmembrane region" description="Helical" evidence="13">
    <location>
        <begin position="421"/>
        <end position="443"/>
    </location>
</feature>
<dbReference type="GO" id="GO:0005886">
    <property type="term" value="C:plasma membrane"/>
    <property type="evidence" value="ECO:0007669"/>
    <property type="project" value="UniProtKB-SubCell"/>
</dbReference>
<dbReference type="AlphaFoldDB" id="A0AAU7XE17"/>
<dbReference type="RefSeq" id="WP_407051100.1">
    <property type="nucleotide sequence ID" value="NZ_CP158568.1"/>
</dbReference>
<gene>
    <name evidence="15" type="primary">mdoH</name>
    <name evidence="15" type="ORF">ABS361_07140</name>
</gene>
<dbReference type="GO" id="GO:0016758">
    <property type="term" value="F:hexosyltransferase activity"/>
    <property type="evidence" value="ECO:0007669"/>
    <property type="project" value="TreeGrafter"/>
</dbReference>
<keyword evidence="11 13" id="KW-0472">Membrane</keyword>
<feature type="domain" description="Glycosyltransferase 2-like" evidence="14">
    <location>
        <begin position="210"/>
        <end position="416"/>
    </location>
</feature>
<dbReference type="PANTHER" id="PTHR43867">
    <property type="entry name" value="CELLULOSE SYNTHASE CATALYTIC SUBUNIT A [UDP-FORMING]"/>
    <property type="match status" value="1"/>
</dbReference>
<dbReference type="InterPro" id="IPR001173">
    <property type="entry name" value="Glyco_trans_2-like"/>
</dbReference>
<evidence type="ECO:0000256" key="4">
    <source>
        <dbReference type="ARBA" id="ARBA00020585"/>
    </source>
</evidence>
<name>A0AAU7XE17_9HYPH</name>
<keyword evidence="9 13" id="KW-0812">Transmembrane</keyword>
<evidence type="ECO:0000256" key="5">
    <source>
        <dbReference type="ARBA" id="ARBA00022475"/>
    </source>
</evidence>
<feature type="transmembrane region" description="Helical" evidence="13">
    <location>
        <begin position="648"/>
        <end position="668"/>
    </location>
</feature>
<dbReference type="NCBIfam" id="NF003962">
    <property type="entry name" value="PRK05454.2-5"/>
    <property type="match status" value="1"/>
</dbReference>
<accession>A0AAU7XE17</accession>
<feature type="transmembrane region" description="Helical" evidence="13">
    <location>
        <begin position="537"/>
        <end position="556"/>
    </location>
</feature>
<feature type="transmembrane region" description="Helical" evidence="13">
    <location>
        <begin position="27"/>
        <end position="48"/>
    </location>
</feature>
<evidence type="ECO:0000256" key="11">
    <source>
        <dbReference type="ARBA" id="ARBA00023136"/>
    </source>
</evidence>
<proteinExistence type="inferred from homology"/>
<evidence type="ECO:0000256" key="12">
    <source>
        <dbReference type="SAM" id="MobiDB-lite"/>
    </source>
</evidence>
<evidence type="ECO:0000256" key="9">
    <source>
        <dbReference type="ARBA" id="ARBA00022692"/>
    </source>
</evidence>
<evidence type="ECO:0000256" key="13">
    <source>
        <dbReference type="SAM" id="Phobius"/>
    </source>
</evidence>
<evidence type="ECO:0000256" key="8">
    <source>
        <dbReference type="ARBA" id="ARBA00022679"/>
    </source>
</evidence>
<sequence>MIVDQNTHRASYATEDRAVAVGWRRRIFALAGVAIWAGLLALFARAFAAGGFGIVEIAILIAFALYLPWSLFGFLNATIGFLVMRLARDPLAATCPPAAVADQQAPLTTTTAVLWCIRNEDVDRVFRAVALMAEDLAAHAPAGHFAIHILSDTNRPEIGADEEAAVAALQARFGAALPIAYRRRSSNEGYKAGNIRDFAVTAGGAYDFALVLDADSAMTAAKILSMVRIMQATPRLGILQSLVVGLPSTSPLARLFQFGMRLGMRSYTLGSAWWHADCGPYWGHNALIRLAPFTAHCDLPRLPGKPPLGGDILSHDQVEAVLMRRAGYEVRVIPEEGGSYEENPPTLIEFVRREMRWCLGNTQYWRLLDLPGLKPTSRFQLVIAVVMFVASPTFLILWSLLLIEALRRQGEVWLDPTLGLWLVAIAVAMIFAPKLASVADVLIDPAKRRGFGGGWRFLASFAIETAFSFLVTPISMVAHTLMMISLLFGRSIGWTAQVRDAHTVPWREAAARFWPQTLIGALAFTGLWRLAPIATVYAAPVYLGLLLAIPLAVATSSPRIGAFMRRIGLAAIPEEIAMPAEVARLVGVDAPGDAALGDAASGEAAPLPWAPPEATSRHSRSDDRETTMAIEMTATNGLVRGTRFGRMFGALVGAVAGLTVLAGSGAAAEPIAVDVANKSVKTKCAEEDNVYYTLSSEKISGFTIEARTPAYVANILRDSSAPDFSGCTFGHDPVAVQAKPYIPPTAVLYEDDQFILKGVVYPDFWRPTTVPVKVGNLTQNFLHLVQLWKKTAGGPLEFLVFYPQDGYWRLKALPPFKMHEVSYGSSFLFGPVEVSTRPFVGYKSVEFDPKTLTFTIAFERGGVAKARVTSLEVGSAKVDVRFEGAVDPKYPFAGLRSMYVEPANADTAETVWRATPGGPLQKDTVVDFHSGKAAEVGFVRSVLSSHNTSAPDILFGGFVKD</sequence>
<evidence type="ECO:0000256" key="3">
    <source>
        <dbReference type="ARBA" id="ARBA00009337"/>
    </source>
</evidence>
<keyword evidence="10 13" id="KW-1133">Transmembrane helix</keyword>
<feature type="compositionally biased region" description="Basic and acidic residues" evidence="12">
    <location>
        <begin position="615"/>
        <end position="624"/>
    </location>
</feature>
<dbReference type="InterPro" id="IPR050321">
    <property type="entry name" value="Glycosyltr_2/OpgH_subfam"/>
</dbReference>
<evidence type="ECO:0000256" key="1">
    <source>
        <dbReference type="ARBA" id="ARBA00004429"/>
    </source>
</evidence>
<dbReference type="KEGG" id="mflg:ABS361_07140"/>
<feature type="transmembrane region" description="Helical" evidence="13">
    <location>
        <begin position="381"/>
        <end position="401"/>
    </location>
</feature>
<organism evidence="15">
    <name type="scientific">Methyloraptor flagellatus</name>
    <dbReference type="NCBI Taxonomy" id="3162530"/>
    <lineage>
        <taxon>Bacteria</taxon>
        <taxon>Pseudomonadati</taxon>
        <taxon>Pseudomonadota</taxon>
        <taxon>Alphaproteobacteria</taxon>
        <taxon>Hyphomicrobiales</taxon>
        <taxon>Ancalomicrobiaceae</taxon>
        <taxon>Methyloraptor</taxon>
    </lineage>
</organism>
<keyword evidence="6" id="KW-0997">Cell inner membrane</keyword>
<dbReference type="SUPFAM" id="SSF53448">
    <property type="entry name" value="Nucleotide-diphospho-sugar transferases"/>
    <property type="match status" value="1"/>
</dbReference>
<protein>
    <recommendedName>
        <fullName evidence="4">Glucans biosynthesis glucosyltransferase H</fullName>
    </recommendedName>
</protein>
<feature type="transmembrane region" description="Helical" evidence="13">
    <location>
        <begin position="54"/>
        <end position="83"/>
    </location>
</feature>
<dbReference type="EMBL" id="CP158568">
    <property type="protein sequence ID" value="XBY46003.1"/>
    <property type="molecule type" value="Genomic_DNA"/>
</dbReference>
<comment type="subcellular location">
    <subcellularLocation>
        <location evidence="1">Cell inner membrane</location>
        <topology evidence="1">Multi-pass membrane protein</topology>
    </subcellularLocation>
</comment>